<feature type="domain" description="RING-type" evidence="6">
    <location>
        <begin position="16"/>
        <end position="59"/>
    </location>
</feature>
<dbReference type="InterPro" id="IPR047153">
    <property type="entry name" value="TRIM45/56/19-like"/>
</dbReference>
<gene>
    <name evidence="8" type="ORF">HOLleu_16207</name>
</gene>
<feature type="domain" description="B box-type" evidence="7">
    <location>
        <begin position="162"/>
        <end position="203"/>
    </location>
</feature>
<evidence type="ECO:0000313" key="8">
    <source>
        <dbReference type="EMBL" id="KAJ8038708.1"/>
    </source>
</evidence>
<dbReference type="PANTHER" id="PTHR25462">
    <property type="entry name" value="BONUS, ISOFORM C-RELATED"/>
    <property type="match status" value="1"/>
</dbReference>
<keyword evidence="9" id="KW-1185">Reference proteome</keyword>
<evidence type="ECO:0000256" key="2">
    <source>
        <dbReference type="ARBA" id="ARBA00022771"/>
    </source>
</evidence>
<dbReference type="Gene3D" id="3.30.160.60">
    <property type="entry name" value="Classic Zinc Finger"/>
    <property type="match status" value="1"/>
</dbReference>
<dbReference type="Proteomes" id="UP001152320">
    <property type="component" value="Chromosome 7"/>
</dbReference>
<dbReference type="SMART" id="SM00184">
    <property type="entry name" value="RING"/>
    <property type="match status" value="1"/>
</dbReference>
<dbReference type="Pfam" id="PF00643">
    <property type="entry name" value="zf-B_box"/>
    <property type="match status" value="1"/>
</dbReference>
<sequence>MAMQNLSKLDEEILLCSICLDTLKEPKILGCLHRYCKECLINVISNVPDAETFKCPTCRQEYDVPDGGIEGIKGDFLLEAVLETRKLEKDLKEKQREQICSSCGKQSTMVAICPDCGGFICEVCHSGHQLMKVFSSHCHLVTLDDIESGKVSFNAQGITTIRKAPKCSDHEDMVLHINCQTCDKLICPVCAPIHHGGHKLEEVSSTAKRMKNTVQVLAEKTVLSGSTLEEKVRDVQKIRQERLKQISEIMDEIKQKAQIEEEKVIKNEQILLKELEEKKQIVMKQSQQNLKVISQEKELLLDEMKTLESFCMKMFQNIEEEAESKLKTIRSSQITAQLLTNEFNNWSVVFTASDVEKALQAVLDESASEIFEPAMSSLTGLRMDFNNLKFSTVARICWNQTCQLDLSKHDAKTDENQNERVTYDVKFIPVLNKLILARVQGAYVDVVSVILERGTISMEQRYHFANDLPFLNVCIPGATKGKIYSFVENDKRLYLVDEIWKKKFSTKFCKIPVVDPVISCVDKFDKCEEMVFGIRGSTMLYRCNFEAVLLSSLQVEIDNLQPPVSLVASKMGYILLCDGERKAIAIDDKQANLIHEFRGRNHLDRPMVISEDQNGLVYILWQLTDSDKHGNGDEKESVANVKINVVNVVRQYTPSGTFISEFIVDKTMTLMTTMVASDGQVAVALASQDGRVAQFCMTPFGRMWSTFVQQNETE</sequence>
<dbReference type="SMART" id="SM00336">
    <property type="entry name" value="BBOX"/>
    <property type="match status" value="2"/>
</dbReference>
<evidence type="ECO:0000256" key="3">
    <source>
        <dbReference type="ARBA" id="ARBA00022833"/>
    </source>
</evidence>
<evidence type="ECO:0000256" key="4">
    <source>
        <dbReference type="PROSITE-ProRule" id="PRU00024"/>
    </source>
</evidence>
<dbReference type="SUPFAM" id="SSF57845">
    <property type="entry name" value="B-box zinc-binding domain"/>
    <property type="match status" value="1"/>
</dbReference>
<protein>
    <submittedName>
        <fullName evidence="8">E3 ubiquitin-protein ligase TRIM56</fullName>
    </submittedName>
</protein>
<organism evidence="8 9">
    <name type="scientific">Holothuria leucospilota</name>
    <name type="common">Black long sea cucumber</name>
    <name type="synonym">Mertensiothuria leucospilota</name>
    <dbReference type="NCBI Taxonomy" id="206669"/>
    <lineage>
        <taxon>Eukaryota</taxon>
        <taxon>Metazoa</taxon>
        <taxon>Echinodermata</taxon>
        <taxon>Eleutherozoa</taxon>
        <taxon>Echinozoa</taxon>
        <taxon>Holothuroidea</taxon>
        <taxon>Aspidochirotacea</taxon>
        <taxon>Aspidochirotida</taxon>
        <taxon>Holothuriidae</taxon>
        <taxon>Holothuria</taxon>
    </lineage>
</organism>
<keyword evidence="2 4" id="KW-0863">Zinc-finger</keyword>
<comment type="caution">
    <text evidence="8">The sequence shown here is derived from an EMBL/GenBank/DDBJ whole genome shotgun (WGS) entry which is preliminary data.</text>
</comment>
<dbReference type="InterPro" id="IPR017907">
    <property type="entry name" value="Znf_RING_CS"/>
</dbReference>
<dbReference type="EMBL" id="JAIZAY010000007">
    <property type="protein sequence ID" value="KAJ8038708.1"/>
    <property type="molecule type" value="Genomic_DNA"/>
</dbReference>
<dbReference type="PANTHER" id="PTHR25462:SF296">
    <property type="entry name" value="MEIOTIC P26, ISOFORM F"/>
    <property type="match status" value="1"/>
</dbReference>
<dbReference type="PROSITE" id="PS50119">
    <property type="entry name" value="ZF_BBOX"/>
    <property type="match status" value="2"/>
</dbReference>
<dbReference type="PROSITE" id="PS00518">
    <property type="entry name" value="ZF_RING_1"/>
    <property type="match status" value="1"/>
</dbReference>
<keyword evidence="5" id="KW-0175">Coiled coil</keyword>
<dbReference type="InterPro" id="IPR018957">
    <property type="entry name" value="Znf_C3HC4_RING-type"/>
</dbReference>
<dbReference type="SUPFAM" id="SSF57850">
    <property type="entry name" value="RING/U-box"/>
    <property type="match status" value="1"/>
</dbReference>
<reference evidence="8" key="1">
    <citation type="submission" date="2021-10" db="EMBL/GenBank/DDBJ databases">
        <title>Tropical sea cucumber genome reveals ecological adaptation and Cuvierian tubules defense mechanism.</title>
        <authorList>
            <person name="Chen T."/>
        </authorList>
    </citation>
    <scope>NUCLEOTIDE SEQUENCE</scope>
    <source>
        <strain evidence="8">Nanhai2018</strain>
        <tissue evidence="8">Muscle</tissue>
    </source>
</reference>
<dbReference type="AlphaFoldDB" id="A0A9Q1C5Q2"/>
<keyword evidence="3" id="KW-0862">Zinc</keyword>
<evidence type="ECO:0000259" key="7">
    <source>
        <dbReference type="PROSITE" id="PS50119"/>
    </source>
</evidence>
<accession>A0A9Q1C5Q2</accession>
<evidence type="ECO:0000256" key="1">
    <source>
        <dbReference type="ARBA" id="ARBA00022723"/>
    </source>
</evidence>
<evidence type="ECO:0000313" key="9">
    <source>
        <dbReference type="Proteomes" id="UP001152320"/>
    </source>
</evidence>
<proteinExistence type="predicted"/>
<dbReference type="InterPro" id="IPR001841">
    <property type="entry name" value="Znf_RING"/>
</dbReference>
<dbReference type="Pfam" id="PF00097">
    <property type="entry name" value="zf-C3HC4"/>
    <property type="match status" value="1"/>
</dbReference>
<dbReference type="InterPro" id="IPR000315">
    <property type="entry name" value="Znf_B-box"/>
</dbReference>
<keyword evidence="1" id="KW-0479">Metal-binding</keyword>
<evidence type="ECO:0000259" key="6">
    <source>
        <dbReference type="PROSITE" id="PS50089"/>
    </source>
</evidence>
<dbReference type="InterPro" id="IPR013083">
    <property type="entry name" value="Znf_RING/FYVE/PHD"/>
</dbReference>
<dbReference type="PROSITE" id="PS50089">
    <property type="entry name" value="ZF_RING_2"/>
    <property type="match status" value="1"/>
</dbReference>
<dbReference type="OrthoDB" id="8936585at2759"/>
<dbReference type="Gene3D" id="2.120.10.30">
    <property type="entry name" value="TolB, C-terminal domain"/>
    <property type="match status" value="1"/>
</dbReference>
<evidence type="ECO:0000256" key="5">
    <source>
        <dbReference type="SAM" id="Coils"/>
    </source>
</evidence>
<dbReference type="GO" id="GO:0008270">
    <property type="term" value="F:zinc ion binding"/>
    <property type="evidence" value="ECO:0007669"/>
    <property type="project" value="UniProtKB-KW"/>
</dbReference>
<dbReference type="Gene3D" id="3.30.40.10">
    <property type="entry name" value="Zinc/RING finger domain, C3HC4 (zinc finger)"/>
    <property type="match status" value="1"/>
</dbReference>
<feature type="coiled-coil region" evidence="5">
    <location>
        <begin position="200"/>
        <end position="303"/>
    </location>
</feature>
<dbReference type="InterPro" id="IPR011042">
    <property type="entry name" value="6-blade_b-propeller_TolB-like"/>
</dbReference>
<feature type="domain" description="B box-type" evidence="7">
    <location>
        <begin position="95"/>
        <end position="137"/>
    </location>
</feature>
<name>A0A9Q1C5Q2_HOLLE</name>